<name>A0ABP3KT59_9BACI</name>
<organism evidence="1 2">
    <name type="scientific">Salinibacillus aidingensis</name>
    <dbReference type="NCBI Taxonomy" id="237684"/>
    <lineage>
        <taxon>Bacteria</taxon>
        <taxon>Bacillati</taxon>
        <taxon>Bacillota</taxon>
        <taxon>Bacilli</taxon>
        <taxon>Bacillales</taxon>
        <taxon>Bacillaceae</taxon>
        <taxon>Salinibacillus</taxon>
    </lineage>
</organism>
<dbReference type="RefSeq" id="WP_343837700.1">
    <property type="nucleotide sequence ID" value="NZ_BAAADO010000001.1"/>
</dbReference>
<dbReference type="Proteomes" id="UP001500880">
    <property type="component" value="Unassembled WGS sequence"/>
</dbReference>
<gene>
    <name evidence="1" type="ORF">GCM10008986_07550</name>
</gene>
<evidence type="ECO:0000313" key="1">
    <source>
        <dbReference type="EMBL" id="GAA0484730.1"/>
    </source>
</evidence>
<comment type="caution">
    <text evidence="1">The sequence shown here is derived from an EMBL/GenBank/DDBJ whole genome shotgun (WGS) entry which is preliminary data.</text>
</comment>
<dbReference type="EMBL" id="BAAADO010000001">
    <property type="protein sequence ID" value="GAA0484730.1"/>
    <property type="molecule type" value="Genomic_DNA"/>
</dbReference>
<proteinExistence type="predicted"/>
<sequence length="58" mass="6611">MDVNMTSFEVLSEIRQLSESGHSLSKKKVKSTNPQLMRSALHYFPNWDSAVEKSIVDL</sequence>
<keyword evidence="2" id="KW-1185">Reference proteome</keyword>
<reference evidence="2" key="1">
    <citation type="journal article" date="2019" name="Int. J. Syst. Evol. Microbiol.">
        <title>The Global Catalogue of Microorganisms (GCM) 10K type strain sequencing project: providing services to taxonomists for standard genome sequencing and annotation.</title>
        <authorList>
            <consortium name="The Broad Institute Genomics Platform"/>
            <consortium name="The Broad Institute Genome Sequencing Center for Infectious Disease"/>
            <person name="Wu L."/>
            <person name="Ma J."/>
        </authorList>
    </citation>
    <scope>NUCLEOTIDE SEQUENCE [LARGE SCALE GENOMIC DNA]</scope>
    <source>
        <strain evidence="2">JCM 12389</strain>
    </source>
</reference>
<protein>
    <submittedName>
        <fullName evidence="1">Uncharacterized protein</fullName>
    </submittedName>
</protein>
<accession>A0ABP3KT59</accession>
<evidence type="ECO:0000313" key="2">
    <source>
        <dbReference type="Proteomes" id="UP001500880"/>
    </source>
</evidence>